<dbReference type="Pfam" id="PF13439">
    <property type="entry name" value="Glyco_transf_4"/>
    <property type="match status" value="1"/>
</dbReference>
<dbReference type="InterPro" id="IPR028098">
    <property type="entry name" value="Glyco_trans_4-like_N"/>
</dbReference>
<evidence type="ECO:0000259" key="2">
    <source>
        <dbReference type="Pfam" id="PF00534"/>
    </source>
</evidence>
<protein>
    <submittedName>
        <fullName evidence="4">Unannotated protein</fullName>
    </submittedName>
</protein>
<evidence type="ECO:0000313" key="4">
    <source>
        <dbReference type="EMBL" id="CAB4323066.1"/>
    </source>
</evidence>
<proteinExistence type="predicted"/>
<dbReference type="SUPFAM" id="SSF53756">
    <property type="entry name" value="UDP-Glycosyltransferase/glycogen phosphorylase"/>
    <property type="match status" value="1"/>
</dbReference>
<accession>A0A6J5YEJ6</accession>
<evidence type="ECO:0000259" key="3">
    <source>
        <dbReference type="Pfam" id="PF13439"/>
    </source>
</evidence>
<dbReference type="GO" id="GO:0009103">
    <property type="term" value="P:lipopolysaccharide biosynthetic process"/>
    <property type="evidence" value="ECO:0007669"/>
    <property type="project" value="TreeGrafter"/>
</dbReference>
<sequence>MRVAIDATPLLGRRTGIGVCTEQLLTRLTRPGIEVVAFAVSARGARSLRSLLPSEVDVVGHPMAARPLRAAWSRSDHPAIENWTGPIDVVHGPNFVVPPSRVGAEVVTVHDLTCIRFPQLCTADTLQIPTLLRRAIARGAWVHTVSQFVADEVIDIFSIDPNRVRVVHNGAPTIRPAEERDRLADAGRSLVGGDDYLLSLGTIEPRKDVPGLIAAFDLLAPSHPQLSLVIAGPDGWGADAVGAAIGSSPNRSRIHRTGWIDNLRRDQLLAGASAFIYPSVYEGFGLPPLEALALGTAVVATRVGALPEVLAESAGWAEPGNPESLASAIDEVLRDPSTAAHRTRLGEKRLAQFDWGRSVEALVDLYADVAR</sequence>
<dbReference type="PANTHER" id="PTHR46401:SF2">
    <property type="entry name" value="GLYCOSYLTRANSFERASE WBBK-RELATED"/>
    <property type="match status" value="1"/>
</dbReference>
<dbReference type="GO" id="GO:0016757">
    <property type="term" value="F:glycosyltransferase activity"/>
    <property type="evidence" value="ECO:0007669"/>
    <property type="project" value="InterPro"/>
</dbReference>
<dbReference type="CDD" id="cd03809">
    <property type="entry name" value="GT4_MtfB-like"/>
    <property type="match status" value="1"/>
</dbReference>
<reference evidence="4" key="1">
    <citation type="submission" date="2020-05" db="EMBL/GenBank/DDBJ databases">
        <authorList>
            <person name="Chiriac C."/>
            <person name="Salcher M."/>
            <person name="Ghai R."/>
            <person name="Kavagutti S V."/>
        </authorList>
    </citation>
    <scope>NUCLEOTIDE SEQUENCE</scope>
</reference>
<dbReference type="Pfam" id="PF00534">
    <property type="entry name" value="Glycos_transf_1"/>
    <property type="match status" value="1"/>
</dbReference>
<feature type="domain" description="Glycosyl transferase family 1" evidence="2">
    <location>
        <begin position="192"/>
        <end position="347"/>
    </location>
</feature>
<keyword evidence="1" id="KW-0808">Transferase</keyword>
<dbReference type="EMBL" id="CAEMXZ010000025">
    <property type="protein sequence ID" value="CAB4323066.1"/>
    <property type="molecule type" value="Genomic_DNA"/>
</dbReference>
<name>A0A6J5YEJ6_9ZZZZ</name>
<evidence type="ECO:0000256" key="1">
    <source>
        <dbReference type="ARBA" id="ARBA00022679"/>
    </source>
</evidence>
<organism evidence="4">
    <name type="scientific">freshwater metagenome</name>
    <dbReference type="NCBI Taxonomy" id="449393"/>
    <lineage>
        <taxon>unclassified sequences</taxon>
        <taxon>metagenomes</taxon>
        <taxon>ecological metagenomes</taxon>
    </lineage>
</organism>
<dbReference type="AlphaFoldDB" id="A0A6J5YEJ6"/>
<dbReference type="Gene3D" id="3.40.50.2000">
    <property type="entry name" value="Glycogen Phosphorylase B"/>
    <property type="match status" value="2"/>
</dbReference>
<dbReference type="InterPro" id="IPR001296">
    <property type="entry name" value="Glyco_trans_1"/>
</dbReference>
<feature type="domain" description="Glycosyltransferase subfamily 4-like N-terminal" evidence="3">
    <location>
        <begin position="16"/>
        <end position="173"/>
    </location>
</feature>
<dbReference type="PANTHER" id="PTHR46401">
    <property type="entry name" value="GLYCOSYLTRANSFERASE WBBK-RELATED"/>
    <property type="match status" value="1"/>
</dbReference>
<gene>
    <name evidence="4" type="ORF">UFOPK1392_00810</name>
</gene>